<evidence type="ECO:0000313" key="4">
    <source>
        <dbReference type="Proteomes" id="UP000019365"/>
    </source>
</evidence>
<dbReference type="EMBL" id="ATAX01000007">
    <property type="protein sequence ID" value="EWM55007.1"/>
    <property type="molecule type" value="Genomic_DNA"/>
</dbReference>
<evidence type="ECO:0000256" key="1">
    <source>
        <dbReference type="ARBA" id="ARBA00023002"/>
    </source>
</evidence>
<dbReference type="GO" id="GO:0016491">
    <property type="term" value="F:oxidoreductase activity"/>
    <property type="evidence" value="ECO:0007669"/>
    <property type="project" value="UniProtKB-KW"/>
</dbReference>
<dbReference type="Proteomes" id="UP000019365">
    <property type="component" value="Unassembled WGS sequence"/>
</dbReference>
<protein>
    <recommendedName>
        <fullName evidence="2">NADP-dependent oxidoreductase domain-containing protein</fullName>
    </recommendedName>
</protein>
<sequence>MGGYGWGDVQEQELIDTVHAALDNGVNMFDTADTYGLGQSEITLAKALGSKRKDVIIADKFGVRVGGGKTVYDNSPEYIDMALDASLKRLGTDYIDLYQVHYRDGVTPLPVVIEKLEQLKQAGKIRYYGLSNIHQEDYEEIRPFTGKIVSVQDEYSLACRKNENDLNTLRDEFSISPFTWGSLGQGILTGKYDKSVAFGSDDRRSRDIYVNFHGEKLLKNLEIVDVMRGIAEAHDKPVSAVAIRFILDWLKGSVVLVGAKRPSQILGNIQGVDWKLTEDEIKKLDEISKD</sequence>
<dbReference type="InterPro" id="IPR023210">
    <property type="entry name" value="NADP_OxRdtase_dom"/>
</dbReference>
<dbReference type="SUPFAM" id="SSF51430">
    <property type="entry name" value="NAD(P)-linked oxidoreductase"/>
    <property type="match status" value="1"/>
</dbReference>
<evidence type="ECO:0000313" key="3">
    <source>
        <dbReference type="EMBL" id="EWM55007.1"/>
    </source>
</evidence>
<name>W7V2G0_RUMFL</name>
<dbReference type="PANTHER" id="PTHR43364">
    <property type="entry name" value="NADH-SPECIFIC METHYLGLYOXAL REDUCTASE-RELATED"/>
    <property type="match status" value="1"/>
</dbReference>
<organism evidence="3 4">
    <name type="scientific">Ruminococcus flavefaciens 007c</name>
    <dbReference type="NCBI Taxonomy" id="1341157"/>
    <lineage>
        <taxon>Bacteria</taxon>
        <taxon>Bacillati</taxon>
        <taxon>Bacillota</taxon>
        <taxon>Clostridia</taxon>
        <taxon>Eubacteriales</taxon>
        <taxon>Oscillospiraceae</taxon>
        <taxon>Ruminococcus</taxon>
    </lineage>
</organism>
<dbReference type="Pfam" id="PF00248">
    <property type="entry name" value="Aldo_ket_red"/>
    <property type="match status" value="1"/>
</dbReference>
<proteinExistence type="predicted"/>
<dbReference type="Gene3D" id="3.20.20.100">
    <property type="entry name" value="NADP-dependent oxidoreductase domain"/>
    <property type="match status" value="1"/>
</dbReference>
<dbReference type="InterPro" id="IPR050523">
    <property type="entry name" value="AKR_Detox_Biosynth"/>
</dbReference>
<dbReference type="GO" id="GO:0005829">
    <property type="term" value="C:cytosol"/>
    <property type="evidence" value="ECO:0007669"/>
    <property type="project" value="TreeGrafter"/>
</dbReference>
<keyword evidence="1" id="KW-0560">Oxidoreductase</keyword>
<comment type="caution">
    <text evidence="3">The sequence shown here is derived from an EMBL/GenBank/DDBJ whole genome shotgun (WGS) entry which is preliminary data.</text>
</comment>
<gene>
    <name evidence="3" type="ORF">RF007C_03150</name>
</gene>
<dbReference type="PATRIC" id="fig|1341157.4.peg.348"/>
<reference evidence="3 4" key="1">
    <citation type="journal article" date="2014" name="PLoS ONE">
        <title>Rumen cellulosomics: divergent fiber-degrading strategies revealed by comparative genome-wide analysis of six ruminococcal strains.</title>
        <authorList>
            <person name="Dassa B."/>
            <person name="Borovok I."/>
            <person name="Ruimy-Israeli V."/>
            <person name="Lamed R."/>
            <person name="Flint H.J."/>
            <person name="Duncan S.H."/>
            <person name="Henrissat B."/>
            <person name="Coutinho P."/>
            <person name="Morrison M."/>
            <person name="Mosoni P."/>
            <person name="Yeoman C.J."/>
            <person name="White B.A."/>
            <person name="Bayer E.A."/>
        </authorList>
    </citation>
    <scope>NUCLEOTIDE SEQUENCE [LARGE SCALE GENOMIC DNA]</scope>
    <source>
        <strain evidence="3 4">007c</strain>
    </source>
</reference>
<dbReference type="PRINTS" id="PR00069">
    <property type="entry name" value="ALDKETRDTASE"/>
</dbReference>
<feature type="domain" description="NADP-dependent oxidoreductase" evidence="2">
    <location>
        <begin position="5"/>
        <end position="288"/>
    </location>
</feature>
<keyword evidence="4" id="KW-1185">Reference proteome</keyword>
<accession>W7V2G0</accession>
<dbReference type="AlphaFoldDB" id="W7V2G0"/>
<dbReference type="InterPro" id="IPR020471">
    <property type="entry name" value="AKR"/>
</dbReference>
<dbReference type="PANTHER" id="PTHR43364:SF4">
    <property type="entry name" value="NAD(P)-LINKED OXIDOREDUCTASE SUPERFAMILY PROTEIN"/>
    <property type="match status" value="1"/>
</dbReference>
<evidence type="ECO:0000259" key="2">
    <source>
        <dbReference type="Pfam" id="PF00248"/>
    </source>
</evidence>
<dbReference type="eggNOG" id="COG0667">
    <property type="taxonomic scope" value="Bacteria"/>
</dbReference>
<dbReference type="InterPro" id="IPR036812">
    <property type="entry name" value="NAD(P)_OxRdtase_dom_sf"/>
</dbReference>
<dbReference type="CDD" id="cd19084">
    <property type="entry name" value="AKR_AKR11B1-like"/>
    <property type="match status" value="1"/>
</dbReference>